<comment type="caution">
    <text evidence="2">The sequence shown here is derived from an EMBL/GenBank/DDBJ whole genome shotgun (WGS) entry which is preliminary data.</text>
</comment>
<gene>
    <name evidence="2" type="ORF">GGQ22_05130</name>
</gene>
<reference evidence="2 3" key="1">
    <citation type="submission" date="2019-10" db="EMBL/GenBank/DDBJ databases">
        <title>Nocardioides novel species isolated from the excrement of Marmot.</title>
        <authorList>
            <person name="Zhang G."/>
        </authorList>
    </citation>
    <scope>NUCLEOTIDE SEQUENCE [LARGE SCALE GENOMIC DNA]</scope>
    <source>
        <strain evidence="3">zg-579</strain>
    </source>
</reference>
<dbReference type="RefSeq" id="WP_154614277.1">
    <property type="nucleotide sequence ID" value="NZ_CP053660.1"/>
</dbReference>
<dbReference type="EMBL" id="WLCI01000005">
    <property type="protein sequence ID" value="MTB94458.1"/>
    <property type="molecule type" value="Genomic_DNA"/>
</dbReference>
<dbReference type="InterPro" id="IPR029455">
    <property type="entry name" value="GHL15"/>
</dbReference>
<evidence type="ECO:0000256" key="1">
    <source>
        <dbReference type="SAM" id="MobiDB-lite"/>
    </source>
</evidence>
<keyword evidence="3" id="KW-1185">Reference proteome</keyword>
<feature type="region of interest" description="Disordered" evidence="1">
    <location>
        <begin position="35"/>
        <end position="64"/>
    </location>
</feature>
<name>A0A6I3J9T5_9ACTN</name>
<evidence type="ECO:0000313" key="2">
    <source>
        <dbReference type="EMBL" id="MTB94458.1"/>
    </source>
</evidence>
<organism evidence="2 3">
    <name type="scientific">Nocardioides marmotae</name>
    <dbReference type="NCBI Taxonomy" id="2663857"/>
    <lineage>
        <taxon>Bacteria</taxon>
        <taxon>Bacillati</taxon>
        <taxon>Actinomycetota</taxon>
        <taxon>Actinomycetes</taxon>
        <taxon>Propionibacteriales</taxon>
        <taxon>Nocardioidaceae</taxon>
        <taxon>Nocardioides</taxon>
    </lineage>
</organism>
<feature type="compositionally biased region" description="Low complexity" evidence="1">
    <location>
        <begin position="36"/>
        <end position="64"/>
    </location>
</feature>
<protein>
    <submittedName>
        <fullName evidence="2">Uncharacterized protein</fullName>
    </submittedName>
</protein>
<dbReference type="Proteomes" id="UP000433406">
    <property type="component" value="Unassembled WGS sequence"/>
</dbReference>
<feature type="region of interest" description="Disordered" evidence="1">
    <location>
        <begin position="340"/>
        <end position="364"/>
    </location>
</feature>
<dbReference type="Pfam" id="PF14885">
    <property type="entry name" value="GHL15"/>
    <property type="match status" value="1"/>
</dbReference>
<dbReference type="AlphaFoldDB" id="A0A6I3J9T5"/>
<sequence>MAAEVGTARLGAVVALVAAVAVAAVVVLASVPGPGPQAQHAQQAAPGERGRSAPASAGARPSGTGTIALDWGDLDRTPARAIARGDYVVIQAWEHARLRALHRANPALRVLMYKDVSAVVRRPHESGVFATGLGYAEARRGGWLLTDERGRRLEWSDWPGLFPVDVGDRGYQDAWAANVLAELRRHPWDGVMLDDTLTGLSHPTIGGRVSVQIPTDAAMYRATSSFLARVGPRLRRAGHLAVPNVTVEWDTWRSTLRAWTRHVSGWENEYFVKWGLGREPRFGAADWRWKVRMAAWCARRRVPLLAVTYGSGRDRATQVYHRATWLLTWNGVTGAGIYVPQEPSASHRQPAANQPLGRPAGPDRVVAGGLHRRAYTRGTVVVNPTGRTRTTRVAGQTVRLAPRTARIVRQWPRGWGPKG</sequence>
<accession>A0A6I3J9T5</accession>
<dbReference type="SUPFAM" id="SSF51445">
    <property type="entry name" value="(Trans)glycosidases"/>
    <property type="match status" value="1"/>
</dbReference>
<dbReference type="InterPro" id="IPR017853">
    <property type="entry name" value="GH"/>
</dbReference>
<proteinExistence type="predicted"/>
<evidence type="ECO:0000313" key="3">
    <source>
        <dbReference type="Proteomes" id="UP000433406"/>
    </source>
</evidence>